<evidence type="ECO:0000313" key="9">
    <source>
        <dbReference type="EMBL" id="NVO28242.1"/>
    </source>
</evidence>
<dbReference type="Gene3D" id="1.10.560.10">
    <property type="entry name" value="GroEL-like equatorial domain"/>
    <property type="match status" value="1"/>
</dbReference>
<gene>
    <name evidence="6 9" type="primary">groL</name>
    <name evidence="6" type="synonym">groEL</name>
    <name evidence="9" type="ORF">HJ526_12475</name>
</gene>
<comment type="caution">
    <text evidence="9">The sequence shown here is derived from an EMBL/GenBank/DDBJ whole genome shotgun (WGS) entry which is preliminary data.</text>
</comment>
<dbReference type="InterPro" id="IPR002423">
    <property type="entry name" value="Cpn60/GroEL/TCP-1"/>
</dbReference>
<keyword evidence="3 6" id="KW-0067">ATP-binding</keyword>
<dbReference type="PRINTS" id="PR00298">
    <property type="entry name" value="CHAPERONIN60"/>
</dbReference>
<dbReference type="InterPro" id="IPR027410">
    <property type="entry name" value="TCP-1-like_intermed_sf"/>
</dbReference>
<feature type="binding site" evidence="6">
    <location>
        <begin position="87"/>
        <end position="91"/>
    </location>
    <ligand>
        <name>ATP</name>
        <dbReference type="ChEBI" id="CHEBI:30616"/>
    </ligand>
</feature>
<comment type="function">
    <text evidence="6 8">Together with its co-chaperonin GroES, plays an essential role in assisting protein folding. The GroEL-GroES system forms a nano-cage that allows encapsulation of the non-native substrate proteins and provides a physical environment optimized to promote and accelerate protein folding.</text>
</comment>
<dbReference type="PROSITE" id="PS00296">
    <property type="entry name" value="CHAPERONINS_CPN60"/>
    <property type="match status" value="1"/>
</dbReference>
<evidence type="ECO:0000256" key="1">
    <source>
        <dbReference type="ARBA" id="ARBA00006607"/>
    </source>
</evidence>
<feature type="binding site" evidence="6">
    <location>
        <begin position="30"/>
        <end position="33"/>
    </location>
    <ligand>
        <name>ATP</name>
        <dbReference type="ChEBI" id="CHEBI:30616"/>
    </ligand>
</feature>
<dbReference type="RefSeq" id="WP_176854935.1">
    <property type="nucleotide sequence ID" value="NZ_JABCJD010000006.1"/>
</dbReference>
<dbReference type="InterPro" id="IPR018370">
    <property type="entry name" value="Chaperonin_Cpn60_CS"/>
</dbReference>
<feature type="binding site" evidence="6">
    <location>
        <position position="496"/>
    </location>
    <ligand>
        <name>ATP</name>
        <dbReference type="ChEBI" id="CHEBI:30616"/>
    </ligand>
</feature>
<feature type="binding site" evidence="6">
    <location>
        <position position="415"/>
    </location>
    <ligand>
        <name>ATP</name>
        <dbReference type="ChEBI" id="CHEBI:30616"/>
    </ligand>
</feature>
<dbReference type="SUPFAM" id="SSF54849">
    <property type="entry name" value="GroEL-intermediate domain like"/>
    <property type="match status" value="1"/>
</dbReference>
<dbReference type="NCBIfam" id="TIGR02348">
    <property type="entry name" value="GroEL"/>
    <property type="match status" value="1"/>
</dbReference>
<dbReference type="NCBIfam" id="NF009489">
    <property type="entry name" value="PRK12851.1"/>
    <property type="match status" value="1"/>
</dbReference>
<evidence type="ECO:0000313" key="10">
    <source>
        <dbReference type="Proteomes" id="UP000523601"/>
    </source>
</evidence>
<evidence type="ECO:0000256" key="8">
    <source>
        <dbReference type="RuleBase" id="RU000419"/>
    </source>
</evidence>
<evidence type="ECO:0000256" key="4">
    <source>
        <dbReference type="ARBA" id="ARBA00023186"/>
    </source>
</evidence>
<keyword evidence="6" id="KW-0963">Cytoplasm</keyword>
<evidence type="ECO:0000256" key="5">
    <source>
        <dbReference type="ARBA" id="ARBA00023235"/>
    </source>
</evidence>
<dbReference type="HAMAP" id="MF_00600">
    <property type="entry name" value="CH60"/>
    <property type="match status" value="1"/>
</dbReference>
<comment type="subunit">
    <text evidence="6 8">Forms a cylinder of 14 subunits composed of two heptameric rings stacked back-to-back. Interacts with the co-chaperonin GroES.</text>
</comment>
<keyword evidence="4 6" id="KW-0143">Chaperone</keyword>
<dbReference type="SUPFAM" id="SSF48592">
    <property type="entry name" value="GroEL equatorial domain-like"/>
    <property type="match status" value="1"/>
</dbReference>
<accession>A0ABX2PFG2</accession>
<comment type="subcellular location">
    <subcellularLocation>
        <location evidence="6">Cytoplasm</location>
    </subcellularLocation>
</comment>
<dbReference type="PANTHER" id="PTHR45633">
    <property type="entry name" value="60 KDA HEAT SHOCK PROTEIN, MITOCHONDRIAL"/>
    <property type="match status" value="1"/>
</dbReference>
<evidence type="ECO:0000256" key="6">
    <source>
        <dbReference type="HAMAP-Rule" id="MF_00600"/>
    </source>
</evidence>
<organism evidence="9 10">
    <name type="scientific">Donghicola mangrovi</name>
    <dbReference type="NCBI Taxonomy" id="2729614"/>
    <lineage>
        <taxon>Bacteria</taxon>
        <taxon>Pseudomonadati</taxon>
        <taxon>Pseudomonadota</taxon>
        <taxon>Alphaproteobacteria</taxon>
        <taxon>Rhodobacterales</taxon>
        <taxon>Roseobacteraceae</taxon>
        <taxon>Donghicola</taxon>
    </lineage>
</organism>
<dbReference type="InterPro" id="IPR027413">
    <property type="entry name" value="GROEL-like_equatorial_sf"/>
</dbReference>
<feature type="binding site" evidence="6">
    <location>
        <position position="51"/>
    </location>
    <ligand>
        <name>ATP</name>
        <dbReference type="ChEBI" id="CHEBI:30616"/>
    </ligand>
</feature>
<comment type="caution">
    <text evidence="6">Lacks conserved residue(s) required for the propagation of feature annotation.</text>
</comment>
<name>A0ABX2PFG2_9RHOB</name>
<comment type="similarity">
    <text evidence="1 6 7">Belongs to the chaperonin (HSP60) family.</text>
</comment>
<keyword evidence="5 6" id="KW-0413">Isomerase</keyword>
<reference evidence="9 10" key="1">
    <citation type="submission" date="2020-04" db="EMBL/GenBank/DDBJ databases">
        <title>Donghicola sp., a member of the Rhodobacteraceae family isolated from mangrove forest in Thailand.</title>
        <authorList>
            <person name="Charoenyingcharoen P."/>
            <person name="Yukphan P."/>
        </authorList>
    </citation>
    <scope>NUCLEOTIDE SEQUENCE [LARGE SCALE GENOMIC DNA]</scope>
    <source>
        <strain evidence="9 10">C2-DW-16</strain>
    </source>
</reference>
<dbReference type="Gene3D" id="3.30.260.10">
    <property type="entry name" value="TCP-1-like chaperonin intermediate domain"/>
    <property type="match status" value="1"/>
</dbReference>
<evidence type="ECO:0000256" key="2">
    <source>
        <dbReference type="ARBA" id="ARBA00022741"/>
    </source>
</evidence>
<dbReference type="EC" id="5.6.1.7" evidence="6"/>
<keyword evidence="2 6" id="KW-0547">Nucleotide-binding</keyword>
<dbReference type="InterPro" id="IPR027409">
    <property type="entry name" value="GroEL-like_apical_dom_sf"/>
</dbReference>
<evidence type="ECO:0000256" key="7">
    <source>
        <dbReference type="RuleBase" id="RU000418"/>
    </source>
</evidence>
<evidence type="ECO:0000256" key="3">
    <source>
        <dbReference type="ARBA" id="ARBA00022840"/>
    </source>
</evidence>
<dbReference type="SUPFAM" id="SSF52029">
    <property type="entry name" value="GroEL apical domain-like"/>
    <property type="match status" value="1"/>
</dbReference>
<dbReference type="Proteomes" id="UP000523601">
    <property type="component" value="Unassembled WGS sequence"/>
</dbReference>
<dbReference type="InterPro" id="IPR001844">
    <property type="entry name" value="Cpn60/GroEL"/>
</dbReference>
<dbReference type="NCBIfam" id="NF009487">
    <property type="entry name" value="PRK12849.1"/>
    <property type="match status" value="1"/>
</dbReference>
<keyword evidence="10" id="KW-1185">Reference proteome</keyword>
<proteinExistence type="inferred from homology"/>
<dbReference type="EMBL" id="JABCJD010000006">
    <property type="protein sequence ID" value="NVO28242.1"/>
    <property type="molecule type" value="Genomic_DNA"/>
</dbReference>
<dbReference type="Gene3D" id="3.50.7.10">
    <property type="entry name" value="GroEL"/>
    <property type="match status" value="1"/>
</dbReference>
<dbReference type="NCBIfam" id="NF009488">
    <property type="entry name" value="PRK12850.1"/>
    <property type="match status" value="1"/>
</dbReference>
<dbReference type="CDD" id="cd03344">
    <property type="entry name" value="GroEL"/>
    <property type="match status" value="1"/>
</dbReference>
<dbReference type="Pfam" id="PF00118">
    <property type="entry name" value="Cpn60_TCP1"/>
    <property type="match status" value="1"/>
</dbReference>
<protein>
    <recommendedName>
        <fullName evidence="6">Chaperonin GroEL</fullName>
        <ecNumber evidence="6">5.6.1.7</ecNumber>
    </recommendedName>
    <alternativeName>
        <fullName evidence="6">60 kDa chaperonin</fullName>
    </alternativeName>
    <alternativeName>
        <fullName evidence="6">Chaperonin-60</fullName>
        <shortName evidence="6">Cpn60</shortName>
    </alternativeName>
</protein>
<sequence>MAAKDVKFNTDARNRMLKGVNILADAVKVTLGPKGRNVVLEKSFGAPRITKDGVSVAKEIELEDKFENMGAQMVKEVASRTNDEAGDGTTTATVLAQAIVKEGMKAVAAGMNPMDLKRGIDLATAKVVEAIKSAARPVEGTDEVAQVGTISANGEAEIGRQIADAMQKVGNEGVITVEENKGLETETDVVEGMQFDRGYLSPYFVTNADKMLADLDDALILLHEKKLSSLQPMVPLLEQVIQSQKPLLIIAEDVEGEALATLVVNKLRGGLKIAAVKAPGFGDRRKAMLQDIAILTGGQVISEDLGMKLESVTMDMLGNAKKVSISKDNTTIVDGAGDKAEIEARVGQIRTQIEETSSDYDREKLQERVAKLAGGVAVIRVGGMTEVEVKERKDRVDDALNATRAAVQEGIVVGGGVALVQAGKSLAGLEGMNADQNAGIAIVRKALEAPLRQIAENAGVDGSVVAGKVRESEDLKFGYNAQTDEYGDMFKFGVIDPAKVTRTALEDAASVAGLLITTEAMVADKPAKDGGAPAMPDMGGMGGMM</sequence>
<dbReference type="NCBIfam" id="NF000592">
    <property type="entry name" value="PRK00013.1"/>
    <property type="match status" value="1"/>
</dbReference>